<evidence type="ECO:0000313" key="1">
    <source>
        <dbReference type="EMBL" id="CBF80432.1"/>
    </source>
</evidence>
<sequence length="205" mass="24147">MPFEPNPVHMSPERDSCELYLGTSKPESRYGGRWILILEFPECDTYSAFYSIGSPFRDNPYEHELVHDGQCSEYLRDFDEVILIGVVQQERFRAFLEAFYDTRPGPDQYFVLRVVFALWEQGLVESIVLDIFLNQPGLQYSAGEKEYHYYHLATMDYLFFEDLKKCGFLVQRRAGEAKMEDKAGMRWWLREKDLLGCSSCLDYFD</sequence>
<keyword evidence="2" id="KW-1185">Reference proteome</keyword>
<name>Q5ATJ5_EMENI</name>
<dbReference type="HOGENOM" id="CLU_1337505_0_0_1"/>
<dbReference type="Proteomes" id="UP000000560">
    <property type="component" value="Chromosome V"/>
</dbReference>
<evidence type="ECO:0000313" key="2">
    <source>
        <dbReference type="Proteomes" id="UP000000560"/>
    </source>
</evidence>
<dbReference type="RefSeq" id="XP_681654.1">
    <property type="nucleotide sequence ID" value="XM_676562.1"/>
</dbReference>
<reference evidence="2" key="1">
    <citation type="journal article" date="2005" name="Nature">
        <title>Sequencing of Aspergillus nidulans and comparative analysis with A. fumigatus and A. oryzae.</title>
        <authorList>
            <person name="Galagan J.E."/>
            <person name="Calvo S.E."/>
            <person name="Cuomo C."/>
            <person name="Ma L.J."/>
            <person name="Wortman J.R."/>
            <person name="Batzoglou S."/>
            <person name="Lee S.I."/>
            <person name="Basturkmen M."/>
            <person name="Spevak C.C."/>
            <person name="Clutterbuck J."/>
            <person name="Kapitonov V."/>
            <person name="Jurka J."/>
            <person name="Scazzocchio C."/>
            <person name="Farman M."/>
            <person name="Butler J."/>
            <person name="Purcell S."/>
            <person name="Harris S."/>
            <person name="Braus G.H."/>
            <person name="Draht O."/>
            <person name="Busch S."/>
            <person name="D'Enfert C."/>
            <person name="Bouchier C."/>
            <person name="Goldman G.H."/>
            <person name="Bell-Pedersen D."/>
            <person name="Griffiths-Jones S."/>
            <person name="Doonan J.H."/>
            <person name="Yu J."/>
            <person name="Vienken K."/>
            <person name="Pain A."/>
            <person name="Freitag M."/>
            <person name="Selker E.U."/>
            <person name="Archer D.B."/>
            <person name="Penalva M.A."/>
            <person name="Oakley B.R."/>
            <person name="Momany M."/>
            <person name="Tanaka T."/>
            <person name="Kumagai T."/>
            <person name="Asai K."/>
            <person name="Machida M."/>
            <person name="Nierman W.C."/>
            <person name="Denning D.W."/>
            <person name="Caddick M."/>
            <person name="Hynes M."/>
            <person name="Paoletti M."/>
            <person name="Fischer R."/>
            <person name="Miller B."/>
            <person name="Dyer P."/>
            <person name="Sachs M.S."/>
            <person name="Osmani S.A."/>
            <person name="Birren B.W."/>
        </authorList>
    </citation>
    <scope>NUCLEOTIDE SEQUENCE [LARGE SCALE GENOMIC DNA]</scope>
    <source>
        <strain evidence="2">FGSC A4 / ATCC 38163 / CBS 112.46 / NRRL 194 / M139</strain>
    </source>
</reference>
<dbReference type="InParanoid" id="Q5ATJ5"/>
<dbReference type="VEuPathDB" id="FungiDB:AN8385"/>
<reference evidence="2" key="2">
    <citation type="journal article" date="2009" name="Fungal Genet. Biol.">
        <title>The 2008 update of the Aspergillus nidulans genome annotation: a community effort.</title>
        <authorList>
            <person name="Wortman J.R."/>
            <person name="Gilsenan J.M."/>
            <person name="Joardar V."/>
            <person name="Deegan J."/>
            <person name="Clutterbuck J."/>
            <person name="Andersen M.R."/>
            <person name="Archer D."/>
            <person name="Bencina M."/>
            <person name="Braus G."/>
            <person name="Coutinho P."/>
            <person name="von Dohren H."/>
            <person name="Doonan J."/>
            <person name="Driessen A.J."/>
            <person name="Durek P."/>
            <person name="Espeso E."/>
            <person name="Fekete E."/>
            <person name="Flipphi M."/>
            <person name="Estrada C.G."/>
            <person name="Geysens S."/>
            <person name="Goldman G."/>
            <person name="de Groot P.W."/>
            <person name="Hansen K."/>
            <person name="Harris S.D."/>
            <person name="Heinekamp T."/>
            <person name="Helmstaedt K."/>
            <person name="Henrissat B."/>
            <person name="Hofmann G."/>
            <person name="Homan T."/>
            <person name="Horio T."/>
            <person name="Horiuchi H."/>
            <person name="James S."/>
            <person name="Jones M."/>
            <person name="Karaffa L."/>
            <person name="Karanyi Z."/>
            <person name="Kato M."/>
            <person name="Keller N."/>
            <person name="Kelly D.E."/>
            <person name="Kiel J.A."/>
            <person name="Kim J.M."/>
            <person name="van der Klei I.J."/>
            <person name="Klis F.M."/>
            <person name="Kovalchuk A."/>
            <person name="Krasevec N."/>
            <person name="Kubicek C.P."/>
            <person name="Liu B."/>
            <person name="Maccabe A."/>
            <person name="Meyer V."/>
            <person name="Mirabito P."/>
            <person name="Miskei M."/>
            <person name="Mos M."/>
            <person name="Mullins J."/>
            <person name="Nelson D.R."/>
            <person name="Nielsen J."/>
            <person name="Oakley B.R."/>
            <person name="Osmani S.A."/>
            <person name="Pakula T."/>
            <person name="Paszewski A."/>
            <person name="Paulsen I."/>
            <person name="Pilsyk S."/>
            <person name="Pocsi I."/>
            <person name="Punt P.J."/>
            <person name="Ram A.F."/>
            <person name="Ren Q."/>
            <person name="Robellet X."/>
            <person name="Robson G."/>
            <person name="Seiboth B."/>
            <person name="van Solingen P."/>
            <person name="Specht T."/>
            <person name="Sun J."/>
            <person name="Taheri-Talesh N."/>
            <person name="Takeshita N."/>
            <person name="Ussery D."/>
            <person name="vanKuyk P.A."/>
            <person name="Visser H."/>
            <person name="van de Vondervoort P.J."/>
            <person name="de Vries R.P."/>
            <person name="Walton J."/>
            <person name="Xiang X."/>
            <person name="Xiong Y."/>
            <person name="Zeng A.P."/>
            <person name="Brandt B.W."/>
            <person name="Cornell M.J."/>
            <person name="van den Hondel C.A."/>
            <person name="Visser J."/>
            <person name="Oliver S.G."/>
            <person name="Turner G."/>
        </authorList>
    </citation>
    <scope>GENOME REANNOTATION</scope>
    <source>
        <strain evidence="2">FGSC A4 / ATCC 38163 / CBS 112.46 / NRRL 194 / M139</strain>
    </source>
</reference>
<gene>
    <name evidence="1" type="ORF">ANIA_08385</name>
</gene>
<dbReference type="KEGG" id="ani:ANIA_08385"/>
<dbReference type="EMBL" id="BN001305">
    <property type="protein sequence ID" value="CBF80432.1"/>
    <property type="molecule type" value="Genomic_DNA"/>
</dbReference>
<dbReference type="AlphaFoldDB" id="Q5ATJ5"/>
<proteinExistence type="predicted"/>
<protein>
    <submittedName>
        <fullName evidence="1">Uncharacterized protein</fullName>
    </submittedName>
</protein>
<dbReference type="GeneID" id="2868790"/>
<organism evidence="1 2">
    <name type="scientific">Emericella nidulans (strain FGSC A4 / ATCC 38163 / CBS 112.46 / NRRL 194 / M139)</name>
    <name type="common">Aspergillus nidulans</name>
    <dbReference type="NCBI Taxonomy" id="227321"/>
    <lineage>
        <taxon>Eukaryota</taxon>
        <taxon>Fungi</taxon>
        <taxon>Dikarya</taxon>
        <taxon>Ascomycota</taxon>
        <taxon>Pezizomycotina</taxon>
        <taxon>Eurotiomycetes</taxon>
        <taxon>Eurotiomycetidae</taxon>
        <taxon>Eurotiales</taxon>
        <taxon>Aspergillaceae</taxon>
        <taxon>Aspergillus</taxon>
        <taxon>Aspergillus subgen. Nidulantes</taxon>
    </lineage>
</organism>
<accession>Q5ATJ5</accession>
<dbReference type="OrthoDB" id="4484117at2759"/>
<accession>C8VE83</accession>